<keyword evidence="3" id="KW-1185">Reference proteome</keyword>
<protein>
    <recommendedName>
        <fullName evidence="1">DUF6795 domain-containing protein</fullName>
    </recommendedName>
</protein>
<name>A0A1E7Q3P4_9GAMM</name>
<dbReference type="Pfam" id="PF20598">
    <property type="entry name" value="DUF6795"/>
    <property type="match status" value="1"/>
</dbReference>
<evidence type="ECO:0000259" key="1">
    <source>
        <dbReference type="Pfam" id="PF20598"/>
    </source>
</evidence>
<dbReference type="RefSeq" id="WP_070048235.1">
    <property type="nucleotide sequence ID" value="NZ_CBCSDO010000001.1"/>
</dbReference>
<proteinExistence type="predicted"/>
<dbReference type="AlphaFoldDB" id="A0A1E7Q3P4"/>
<dbReference type="Proteomes" id="UP000242258">
    <property type="component" value="Unassembled WGS sequence"/>
</dbReference>
<organism evidence="2 3">
    <name type="scientific">Rheinheimera salexigens</name>
    <dbReference type="NCBI Taxonomy" id="1628148"/>
    <lineage>
        <taxon>Bacteria</taxon>
        <taxon>Pseudomonadati</taxon>
        <taxon>Pseudomonadota</taxon>
        <taxon>Gammaproteobacteria</taxon>
        <taxon>Chromatiales</taxon>
        <taxon>Chromatiaceae</taxon>
        <taxon>Rheinheimera</taxon>
    </lineage>
</organism>
<reference evidence="3" key="1">
    <citation type="submission" date="2016-09" db="EMBL/GenBank/DDBJ databases">
        <authorList>
            <person name="Wan X."/>
            <person name="Hou S."/>
        </authorList>
    </citation>
    <scope>NUCLEOTIDE SEQUENCE [LARGE SCALE GENOMIC DNA]</scope>
    <source>
        <strain evidence="3">KH87</strain>
    </source>
</reference>
<comment type="caution">
    <text evidence="2">The sequence shown here is derived from an EMBL/GenBank/DDBJ whole genome shotgun (WGS) entry which is preliminary data.</text>
</comment>
<dbReference type="InterPro" id="IPR046474">
    <property type="entry name" value="DUF6795"/>
</dbReference>
<evidence type="ECO:0000313" key="3">
    <source>
        <dbReference type="Proteomes" id="UP000242258"/>
    </source>
</evidence>
<gene>
    <name evidence="2" type="ORF">BI198_03100</name>
</gene>
<dbReference type="STRING" id="1628148.BI198_03100"/>
<dbReference type="EMBL" id="MKEK01000001">
    <property type="protein sequence ID" value="OEY68668.1"/>
    <property type="molecule type" value="Genomic_DNA"/>
</dbReference>
<accession>A0A1E7Q3P4</accession>
<sequence length="186" mass="21008">MRNLSLWQKPLLLIAVAFSAVLFIVLSQQVNADMFGWLKKTELELSPEIKGVVTQDGKPVAGAKVLRLLTYSDKEFNDSTTTDEHGRFYLPTKKVKLKVSPMFDTWASQILEVEYADKKIEIWSAGATSVLDYDSIKQLLSGIKCELSAPVIRLGIPRQSPESPLLWMVSSCDFEQDYVIHEKELN</sequence>
<feature type="domain" description="DUF6795" evidence="1">
    <location>
        <begin position="49"/>
        <end position="149"/>
    </location>
</feature>
<evidence type="ECO:0000313" key="2">
    <source>
        <dbReference type="EMBL" id="OEY68668.1"/>
    </source>
</evidence>
<dbReference type="InterPro" id="IPR008969">
    <property type="entry name" value="CarboxyPept-like_regulatory"/>
</dbReference>
<dbReference type="OrthoDB" id="5766138at2"/>
<dbReference type="SUPFAM" id="SSF49464">
    <property type="entry name" value="Carboxypeptidase regulatory domain-like"/>
    <property type="match status" value="1"/>
</dbReference>